<comment type="caution">
    <text evidence="1">The sequence shown here is derived from an EMBL/GenBank/DDBJ whole genome shotgun (WGS) entry which is preliminary data.</text>
</comment>
<accession>A0A9P0P289</accession>
<dbReference type="Proteomes" id="UP001152888">
    <property type="component" value="Unassembled WGS sequence"/>
</dbReference>
<reference evidence="1" key="1">
    <citation type="submission" date="2022-03" db="EMBL/GenBank/DDBJ databases">
        <authorList>
            <person name="Sayadi A."/>
        </authorList>
    </citation>
    <scope>NUCLEOTIDE SEQUENCE</scope>
</reference>
<keyword evidence="2" id="KW-1185">Reference proteome</keyword>
<dbReference type="EMBL" id="CAKOFQ010006702">
    <property type="protein sequence ID" value="CAH1962506.1"/>
    <property type="molecule type" value="Genomic_DNA"/>
</dbReference>
<evidence type="ECO:0000313" key="2">
    <source>
        <dbReference type="Proteomes" id="UP001152888"/>
    </source>
</evidence>
<sequence length="139" mass="15759">MVFSYFTIKDDLLEFIPLKGQTTGQDLFSSFKNTNSSDKIPNLKMVGLTTDGAPAMVGPYKGLVGLCRKDDSFPQFSCYRCIIHQQALCGHFLNNVMEMVAKVVNKIRAQELQRRLFKPWPMKLTASTGNYFFTLKFDG</sequence>
<name>A0A9P0P289_ACAOB</name>
<dbReference type="AlphaFoldDB" id="A0A9P0P289"/>
<dbReference type="PANTHER" id="PTHR45913:SF21">
    <property type="entry name" value="DUF4371 DOMAIN-CONTAINING PROTEIN"/>
    <property type="match status" value="1"/>
</dbReference>
<evidence type="ECO:0000313" key="1">
    <source>
        <dbReference type="EMBL" id="CAH1962506.1"/>
    </source>
</evidence>
<protein>
    <submittedName>
        <fullName evidence="1">Uncharacterized protein</fullName>
    </submittedName>
</protein>
<dbReference type="PANTHER" id="PTHR45913">
    <property type="entry name" value="EPM2A-INTERACTING PROTEIN 1"/>
    <property type="match status" value="1"/>
</dbReference>
<proteinExistence type="predicted"/>
<organism evidence="1 2">
    <name type="scientific">Acanthoscelides obtectus</name>
    <name type="common">Bean weevil</name>
    <name type="synonym">Bruchus obtectus</name>
    <dbReference type="NCBI Taxonomy" id="200917"/>
    <lineage>
        <taxon>Eukaryota</taxon>
        <taxon>Metazoa</taxon>
        <taxon>Ecdysozoa</taxon>
        <taxon>Arthropoda</taxon>
        <taxon>Hexapoda</taxon>
        <taxon>Insecta</taxon>
        <taxon>Pterygota</taxon>
        <taxon>Neoptera</taxon>
        <taxon>Endopterygota</taxon>
        <taxon>Coleoptera</taxon>
        <taxon>Polyphaga</taxon>
        <taxon>Cucujiformia</taxon>
        <taxon>Chrysomeloidea</taxon>
        <taxon>Chrysomelidae</taxon>
        <taxon>Bruchinae</taxon>
        <taxon>Bruchini</taxon>
        <taxon>Acanthoscelides</taxon>
    </lineage>
</organism>
<dbReference type="OrthoDB" id="1101576at2759"/>
<gene>
    <name evidence="1" type="ORF">ACAOBT_LOCUS4707</name>
</gene>